<evidence type="ECO:0000313" key="3">
    <source>
        <dbReference type="EMBL" id="SEG62734.1"/>
    </source>
</evidence>
<reference evidence="3 4" key="1">
    <citation type="submission" date="2016-10" db="EMBL/GenBank/DDBJ databases">
        <authorList>
            <person name="de Groot N.N."/>
        </authorList>
    </citation>
    <scope>NUCLEOTIDE SEQUENCE [LARGE SCALE GENOMIC DNA]</scope>
    <source>
        <strain evidence="3 4">CGMCC 1.10331</strain>
    </source>
</reference>
<dbReference type="PANTHER" id="PTHR43664">
    <property type="entry name" value="MONOAMINE OXIDASE-RELATED"/>
    <property type="match status" value="1"/>
</dbReference>
<geneLocation type="plasmid" evidence="2">
    <name>unnamed2</name>
</geneLocation>
<dbReference type="Proteomes" id="UP000296733">
    <property type="component" value="Plasmid unnamed2"/>
</dbReference>
<feature type="domain" description="MaoC-like" evidence="1">
    <location>
        <begin position="14"/>
        <end position="122"/>
    </location>
</feature>
<dbReference type="InterPro" id="IPR029069">
    <property type="entry name" value="HotDog_dom_sf"/>
</dbReference>
<dbReference type="OrthoDB" id="296044at2157"/>
<dbReference type="KEGG" id="hlm:DV707_16735"/>
<dbReference type="SUPFAM" id="SSF54637">
    <property type="entry name" value="Thioesterase/thiol ester dehydrase-isomerase"/>
    <property type="match status" value="1"/>
</dbReference>
<protein>
    <submittedName>
        <fullName evidence="2 3">Dehydratase</fullName>
    </submittedName>
</protein>
<organism evidence="3 4">
    <name type="scientific">Halobellus limi</name>
    <dbReference type="NCBI Taxonomy" id="699433"/>
    <lineage>
        <taxon>Archaea</taxon>
        <taxon>Methanobacteriati</taxon>
        <taxon>Methanobacteriota</taxon>
        <taxon>Stenosarchaea group</taxon>
        <taxon>Halobacteria</taxon>
        <taxon>Halobacteriales</taxon>
        <taxon>Haloferacaceae</taxon>
        <taxon>Halobellus</taxon>
    </lineage>
</organism>
<evidence type="ECO:0000259" key="1">
    <source>
        <dbReference type="Pfam" id="PF01575"/>
    </source>
</evidence>
<evidence type="ECO:0000313" key="4">
    <source>
        <dbReference type="Proteomes" id="UP000236740"/>
    </source>
</evidence>
<reference evidence="2 5" key="2">
    <citation type="journal article" date="2019" name="Nat. Commun.">
        <title>A new type of DNA phosphorothioation-based antiviral system in archaea.</title>
        <authorList>
            <person name="Xiong L."/>
            <person name="Liu S."/>
            <person name="Chen S."/>
            <person name="Xiao Y."/>
            <person name="Zhu B."/>
            <person name="Gao Y."/>
            <person name="Zhang Y."/>
            <person name="Chen B."/>
            <person name="Luo J."/>
            <person name="Deng Z."/>
            <person name="Chen X."/>
            <person name="Wang L."/>
            <person name="Chen S."/>
        </authorList>
    </citation>
    <scope>NUCLEOTIDE SEQUENCE [LARGE SCALE GENOMIC DNA]</scope>
    <source>
        <strain evidence="2 5">CGMCC 1.10331</strain>
        <plasmid evidence="2 5">unnamed2</plasmid>
    </source>
</reference>
<dbReference type="PANTHER" id="PTHR43664:SF1">
    <property type="entry name" value="BETA-METHYLMALYL-COA DEHYDRATASE"/>
    <property type="match status" value="1"/>
</dbReference>
<dbReference type="InterPro" id="IPR002539">
    <property type="entry name" value="MaoC-like_dom"/>
</dbReference>
<dbReference type="RefSeq" id="WP_103992590.1">
    <property type="nucleotide sequence ID" value="NZ_CP031313.1"/>
</dbReference>
<keyword evidence="2" id="KW-0614">Plasmid</keyword>
<dbReference type="InterPro" id="IPR052342">
    <property type="entry name" value="MCH/BMMD"/>
</dbReference>
<name>A0A1H6BPY0_9EURY</name>
<dbReference type="EMBL" id="FNVN01000005">
    <property type="protein sequence ID" value="SEG62734.1"/>
    <property type="molecule type" value="Genomic_DNA"/>
</dbReference>
<keyword evidence="4" id="KW-1185">Reference proteome</keyword>
<proteinExistence type="predicted"/>
<dbReference type="Proteomes" id="UP000236740">
    <property type="component" value="Unassembled WGS sequence"/>
</dbReference>
<dbReference type="GeneID" id="39859768"/>
<dbReference type="Pfam" id="PF01575">
    <property type="entry name" value="MaoC_dehydratas"/>
    <property type="match status" value="1"/>
</dbReference>
<accession>A0A1H6BPY0</accession>
<dbReference type="Gene3D" id="3.10.129.10">
    <property type="entry name" value="Hotdog Thioesterase"/>
    <property type="match status" value="1"/>
</dbReference>
<dbReference type="AlphaFoldDB" id="A0A1H6BPY0"/>
<dbReference type="EMBL" id="CP031313">
    <property type="protein sequence ID" value="QCC49390.1"/>
    <property type="molecule type" value="Genomic_DNA"/>
</dbReference>
<evidence type="ECO:0000313" key="2">
    <source>
        <dbReference type="EMBL" id="QCC49390.1"/>
    </source>
</evidence>
<sequence length="143" mass="16086">MVRDRYFEEIAEGEHTQSRGRTITEADLVNFAGVSGDFHPLHTDAEHAAQSSFSERIAHGLLVLSVSAALAMEYNEHAFFYGFETIRFVNPTFIGDTISVKTEVVETVEKSDEYGRVVTHAEATNQDGEMVLIYDLIELLERE</sequence>
<gene>
    <name evidence="2" type="ORF">DV707_16735</name>
    <name evidence="3" type="ORF">SAMN04488133_2917</name>
</gene>
<evidence type="ECO:0000313" key="5">
    <source>
        <dbReference type="Proteomes" id="UP000296733"/>
    </source>
</evidence>